<feature type="transmembrane region" description="Helical" evidence="1">
    <location>
        <begin position="42"/>
        <end position="64"/>
    </location>
</feature>
<keyword evidence="1" id="KW-0472">Membrane</keyword>
<comment type="caution">
    <text evidence="2">The sequence shown here is derived from an EMBL/GenBank/DDBJ whole genome shotgun (WGS) entry which is preliminary data.</text>
</comment>
<name>A0AA90SM36_9GAMM</name>
<keyword evidence="3" id="KW-1185">Reference proteome</keyword>
<dbReference type="AlphaFoldDB" id="A0AA90SM36"/>
<keyword evidence="1" id="KW-0812">Transmembrane</keyword>
<reference evidence="2 3" key="1">
    <citation type="journal article" date="2023" name="bioRxiv">
        <title>An intranuclear bacterial parasite of deep-sea mussels expresses apoptosis inhibitors acquired from its host.</title>
        <authorList>
            <person name="Gonzalez Porras M.A."/>
            <person name="Assie A."/>
            <person name="Tietjen M."/>
            <person name="Violette M."/>
            <person name="Kleiner M."/>
            <person name="Gruber-Vodicka H."/>
            <person name="Dubilier N."/>
            <person name="Leisch N."/>
        </authorList>
    </citation>
    <scope>NUCLEOTIDE SEQUENCE [LARGE SCALE GENOMIC DNA]</scope>
    <source>
        <strain evidence="2">IAP13</strain>
    </source>
</reference>
<dbReference type="Proteomes" id="UP001178148">
    <property type="component" value="Unassembled WGS sequence"/>
</dbReference>
<gene>
    <name evidence="2" type="ORF">QS748_04625</name>
</gene>
<feature type="transmembrane region" description="Helical" evidence="1">
    <location>
        <begin position="12"/>
        <end position="30"/>
    </location>
</feature>
<proteinExistence type="predicted"/>
<dbReference type="Pfam" id="PF10981">
    <property type="entry name" value="DUF2788"/>
    <property type="match status" value="1"/>
</dbReference>
<evidence type="ECO:0000313" key="3">
    <source>
        <dbReference type="Proteomes" id="UP001178148"/>
    </source>
</evidence>
<evidence type="ECO:0000256" key="1">
    <source>
        <dbReference type="SAM" id="Phobius"/>
    </source>
</evidence>
<organism evidence="2 3">
    <name type="scientific">Candidatus Endonucleibacter bathymodioli</name>
    <dbReference type="NCBI Taxonomy" id="539814"/>
    <lineage>
        <taxon>Bacteria</taxon>
        <taxon>Pseudomonadati</taxon>
        <taxon>Pseudomonadota</taxon>
        <taxon>Gammaproteobacteria</taxon>
        <taxon>Oceanospirillales</taxon>
        <taxon>Endozoicomonadaceae</taxon>
        <taxon>Candidatus Endonucleibacter</taxon>
    </lineage>
</organism>
<keyword evidence="1" id="KW-1133">Transmembrane helix</keyword>
<accession>A0AA90SM36</accession>
<dbReference type="EMBL" id="JASXSV010000005">
    <property type="protein sequence ID" value="MDP0588496.1"/>
    <property type="molecule type" value="Genomic_DNA"/>
</dbReference>
<dbReference type="InterPro" id="IPR021249">
    <property type="entry name" value="DUF2788"/>
</dbReference>
<sequence>MDIETIETLTLQVLVSGLVLFMGFIVYDLAKKSQAGKWGTIVLFGALGIGVLGFIIKIILYELIT</sequence>
<evidence type="ECO:0000313" key="2">
    <source>
        <dbReference type="EMBL" id="MDP0588496.1"/>
    </source>
</evidence>
<protein>
    <submittedName>
        <fullName evidence="2">DUF2788 domain-containing protein</fullName>
    </submittedName>
</protein>